<dbReference type="Pfam" id="PF01424">
    <property type="entry name" value="R3H"/>
    <property type="match status" value="1"/>
</dbReference>
<feature type="domain" description="R3H" evidence="1">
    <location>
        <begin position="7"/>
        <end position="50"/>
    </location>
</feature>
<dbReference type="Proteomes" id="UP000715781">
    <property type="component" value="Unassembled WGS sequence"/>
</dbReference>
<evidence type="ECO:0000313" key="3">
    <source>
        <dbReference type="Proteomes" id="UP000715781"/>
    </source>
</evidence>
<protein>
    <recommendedName>
        <fullName evidence="1">R3H domain-containing protein</fullName>
    </recommendedName>
</protein>
<name>A0A951PWD9_9NOST</name>
<gene>
    <name evidence="2" type="ORF">KME32_03975</name>
</gene>
<dbReference type="InterPro" id="IPR034081">
    <property type="entry name" value="R3H_AAA"/>
</dbReference>
<dbReference type="EMBL" id="JAHHHN010000001">
    <property type="protein sequence ID" value="MBW4560310.1"/>
    <property type="molecule type" value="Genomic_DNA"/>
</dbReference>
<evidence type="ECO:0000259" key="1">
    <source>
        <dbReference type="Pfam" id="PF01424"/>
    </source>
</evidence>
<feature type="non-terminal residue" evidence="2">
    <location>
        <position position="1"/>
    </location>
</feature>
<dbReference type="InterPro" id="IPR001374">
    <property type="entry name" value="R3H_dom"/>
</dbReference>
<comment type="caution">
    <text evidence="2">The sequence shown here is derived from an EMBL/GenBank/DDBJ whole genome shotgun (WGS) entry which is preliminary data.</text>
</comment>
<reference evidence="2" key="1">
    <citation type="submission" date="2021-05" db="EMBL/GenBank/DDBJ databases">
        <authorList>
            <person name="Pietrasiak N."/>
            <person name="Ward R."/>
            <person name="Stajich J.E."/>
            <person name="Kurbessoian T."/>
        </authorList>
    </citation>
    <scope>NUCLEOTIDE SEQUENCE</scope>
    <source>
        <strain evidence="2">JT2-VF2</strain>
    </source>
</reference>
<dbReference type="AlphaFoldDB" id="A0A951PWD9"/>
<accession>A0A951PWD9</accession>
<dbReference type="InterPro" id="IPR036867">
    <property type="entry name" value="R3H_dom_sf"/>
</dbReference>
<dbReference type="GO" id="GO:0003676">
    <property type="term" value="F:nucleic acid binding"/>
    <property type="evidence" value="ECO:0007669"/>
    <property type="project" value="InterPro"/>
</dbReference>
<dbReference type="CDD" id="cd02645">
    <property type="entry name" value="R3H_AAA"/>
    <property type="match status" value="1"/>
</dbReference>
<organism evidence="2 3">
    <name type="scientific">Mojavia pulchra JT2-VF2</name>
    <dbReference type="NCBI Taxonomy" id="287848"/>
    <lineage>
        <taxon>Bacteria</taxon>
        <taxon>Bacillati</taxon>
        <taxon>Cyanobacteriota</taxon>
        <taxon>Cyanophyceae</taxon>
        <taxon>Nostocales</taxon>
        <taxon>Nostocaceae</taxon>
    </lineage>
</organism>
<proteinExistence type="predicted"/>
<sequence length="51" mass="6031">EQIVIPKGIPVELLPRCAKVRSMQHELVERYRLKSQSFGEEPLRRLRIYPA</sequence>
<dbReference type="SUPFAM" id="SSF82708">
    <property type="entry name" value="R3H domain"/>
    <property type="match status" value="1"/>
</dbReference>
<reference evidence="2" key="2">
    <citation type="journal article" date="2022" name="Microbiol. Resour. Announc.">
        <title>Metagenome Sequencing to Explore Phylogenomics of Terrestrial Cyanobacteria.</title>
        <authorList>
            <person name="Ward R.D."/>
            <person name="Stajich J.E."/>
            <person name="Johansen J.R."/>
            <person name="Huntemann M."/>
            <person name="Clum A."/>
            <person name="Foster B."/>
            <person name="Foster B."/>
            <person name="Roux S."/>
            <person name="Palaniappan K."/>
            <person name="Varghese N."/>
            <person name="Mukherjee S."/>
            <person name="Reddy T.B.K."/>
            <person name="Daum C."/>
            <person name="Copeland A."/>
            <person name="Chen I.A."/>
            <person name="Ivanova N.N."/>
            <person name="Kyrpides N.C."/>
            <person name="Shapiro N."/>
            <person name="Eloe-Fadrosh E.A."/>
            <person name="Pietrasiak N."/>
        </authorList>
    </citation>
    <scope>NUCLEOTIDE SEQUENCE</scope>
    <source>
        <strain evidence="2">JT2-VF2</strain>
    </source>
</reference>
<evidence type="ECO:0000313" key="2">
    <source>
        <dbReference type="EMBL" id="MBW4560310.1"/>
    </source>
</evidence>